<evidence type="ECO:0008006" key="4">
    <source>
        <dbReference type="Google" id="ProtNLM"/>
    </source>
</evidence>
<evidence type="ECO:0000313" key="2">
    <source>
        <dbReference type="EMBL" id="UXY14084.1"/>
    </source>
</evidence>
<feature type="chain" id="PRO_5045779384" description="DUF4124 domain-containing protein" evidence="1">
    <location>
        <begin position="18"/>
        <end position="140"/>
    </location>
</feature>
<dbReference type="EMBL" id="CP106753">
    <property type="protein sequence ID" value="UXY14084.1"/>
    <property type="molecule type" value="Genomic_DNA"/>
</dbReference>
<sequence length="140" mass="15273">MRLLLLLLLSMAAFAGADEGVTKCRTSSGAISYQNGPCPAGSKPLKQITAKDAAGGTVSLQHYVQAERAAARRRPMPEARAAVSSFGEDQSKAVPYRYCAELLAEKEAIRAQQRIDSTQYLRDRHKWVVDRLHELGCPSA</sequence>
<accession>A0ABY6DIA6</accession>
<gene>
    <name evidence="2" type="ORF">N8I74_12220</name>
</gene>
<keyword evidence="3" id="KW-1185">Reference proteome</keyword>
<feature type="signal peptide" evidence="1">
    <location>
        <begin position="1"/>
        <end position="17"/>
    </location>
</feature>
<keyword evidence="1" id="KW-0732">Signal</keyword>
<proteinExistence type="predicted"/>
<reference evidence="2" key="1">
    <citation type="submission" date="2022-10" db="EMBL/GenBank/DDBJ databases">
        <title>Chitiniphilus purpureus sp. nov., a novel chitin-degrading bacterium isolated from crawfish pond sediment.</title>
        <authorList>
            <person name="Li K."/>
        </authorList>
    </citation>
    <scope>NUCLEOTIDE SEQUENCE</scope>
    <source>
        <strain evidence="2">CD1</strain>
    </source>
</reference>
<evidence type="ECO:0000313" key="3">
    <source>
        <dbReference type="Proteomes" id="UP001061302"/>
    </source>
</evidence>
<name>A0ABY6DIA6_9NEIS</name>
<protein>
    <recommendedName>
        <fullName evidence="4">DUF4124 domain-containing protein</fullName>
    </recommendedName>
</protein>
<dbReference type="Proteomes" id="UP001061302">
    <property type="component" value="Chromosome"/>
</dbReference>
<dbReference type="RefSeq" id="WP_263123384.1">
    <property type="nucleotide sequence ID" value="NZ_CP106753.1"/>
</dbReference>
<organism evidence="2 3">
    <name type="scientific">Chitiniphilus purpureus</name>
    <dbReference type="NCBI Taxonomy" id="2981137"/>
    <lineage>
        <taxon>Bacteria</taxon>
        <taxon>Pseudomonadati</taxon>
        <taxon>Pseudomonadota</taxon>
        <taxon>Betaproteobacteria</taxon>
        <taxon>Neisseriales</taxon>
        <taxon>Chitinibacteraceae</taxon>
        <taxon>Chitiniphilus</taxon>
    </lineage>
</organism>
<evidence type="ECO:0000256" key="1">
    <source>
        <dbReference type="SAM" id="SignalP"/>
    </source>
</evidence>